<evidence type="ECO:0000313" key="2">
    <source>
        <dbReference type="Proteomes" id="UP000286235"/>
    </source>
</evidence>
<comment type="caution">
    <text evidence="1">The sequence shown here is derived from an EMBL/GenBank/DDBJ whole genome shotgun (WGS) entry which is preliminary data.</text>
</comment>
<dbReference type="RefSeq" id="WP_120669185.1">
    <property type="nucleotide sequence ID" value="NZ_AZRV01000035.1"/>
</dbReference>
<organism evidence="1 2">
    <name type="scientific">Caldibacillus debilis GB1</name>
    <dbReference type="NCBI Taxonomy" id="1339248"/>
    <lineage>
        <taxon>Bacteria</taxon>
        <taxon>Bacillati</taxon>
        <taxon>Bacillota</taxon>
        <taxon>Bacilli</taxon>
        <taxon>Bacillales</taxon>
        <taxon>Bacillaceae</taxon>
        <taxon>Caldibacillus</taxon>
    </lineage>
</organism>
<protein>
    <submittedName>
        <fullName evidence="1">Uncharacterized protein</fullName>
    </submittedName>
</protein>
<reference evidence="1 2" key="1">
    <citation type="submission" date="2013-12" db="EMBL/GenBank/DDBJ databases">
        <title>Genome and proteome characterization of Caldibacillus debilis GB1 derived from a cellulolytic aero-tolerant co-culture.</title>
        <authorList>
            <person name="Wushke S.T."/>
            <person name="Zhang X."/>
            <person name="Fristensky B."/>
            <person name="Wilkins J.A."/>
            <person name="Levin D.B."/>
            <person name="Sparling R."/>
        </authorList>
    </citation>
    <scope>NUCLEOTIDE SEQUENCE [LARGE SCALE GENOMIC DNA]</scope>
    <source>
        <strain evidence="1 2">GB1</strain>
    </source>
</reference>
<name>A0A420VDU9_9BACI</name>
<dbReference type="AlphaFoldDB" id="A0A420VDU9"/>
<gene>
    <name evidence="1" type="ORF">Cdeb_01272</name>
</gene>
<dbReference type="Proteomes" id="UP000286235">
    <property type="component" value="Unassembled WGS sequence"/>
</dbReference>
<proteinExistence type="predicted"/>
<evidence type="ECO:0000313" key="1">
    <source>
        <dbReference type="EMBL" id="RKO61779.1"/>
    </source>
</evidence>
<accession>A0A420VDU9</accession>
<dbReference type="EMBL" id="AZRV01000035">
    <property type="protein sequence ID" value="RKO61779.1"/>
    <property type="molecule type" value="Genomic_DNA"/>
</dbReference>
<sequence length="173" mass="20293">MGIDKTAADQILAEEIIQVDELRRKLKDEIPPGIEKSIRRFNLVVEEINEYEKNLDSLTPYMLSKLEFLYNKAEREAWKIAGYYKSQYQFYNGRSLTDRGREYINLRSGRTSDQRKWNINDSNYASRMKEGENLEIAGIYEGYFVAWKGIAQSYQGMQNTVKDMIKAISMEMN</sequence>
<keyword evidence="2" id="KW-1185">Reference proteome</keyword>